<evidence type="ECO:0000313" key="3">
    <source>
        <dbReference type="Proteomes" id="UP000316256"/>
    </source>
</evidence>
<dbReference type="OrthoDB" id="182039at2"/>
<comment type="caution">
    <text evidence="2">The sequence shown here is derived from an EMBL/GenBank/DDBJ whole genome shotgun (WGS) entry which is preliminary data.</text>
</comment>
<gene>
    <name evidence="2" type="ORF">FK531_21010</name>
</gene>
<dbReference type="InterPro" id="IPR023631">
    <property type="entry name" value="Amidase_dom"/>
</dbReference>
<dbReference type="InterPro" id="IPR036928">
    <property type="entry name" value="AS_sf"/>
</dbReference>
<dbReference type="RefSeq" id="WP_142102948.1">
    <property type="nucleotide sequence ID" value="NZ_VIGH01000011.1"/>
</dbReference>
<reference evidence="2 3" key="1">
    <citation type="submission" date="2019-06" db="EMBL/GenBank/DDBJ databases">
        <title>Rhodococcus spaelei sp. nov., isolated from a cave.</title>
        <authorList>
            <person name="Lee S.D."/>
        </authorList>
    </citation>
    <scope>NUCLEOTIDE SEQUENCE [LARGE SCALE GENOMIC DNA]</scope>
    <source>
        <strain evidence="2 3">C9-5</strain>
    </source>
</reference>
<feature type="domain" description="Amidase" evidence="1">
    <location>
        <begin position="64"/>
        <end position="229"/>
    </location>
</feature>
<accession>A0A541AZV3</accession>
<dbReference type="Gene3D" id="3.90.1300.10">
    <property type="entry name" value="Amidase signature (AS) domain"/>
    <property type="match status" value="1"/>
</dbReference>
<evidence type="ECO:0000259" key="1">
    <source>
        <dbReference type="Pfam" id="PF01425"/>
    </source>
</evidence>
<dbReference type="PANTHER" id="PTHR46310">
    <property type="entry name" value="AMIDASE 1"/>
    <property type="match status" value="1"/>
</dbReference>
<keyword evidence="3" id="KW-1185">Reference proteome</keyword>
<dbReference type="PROSITE" id="PS51318">
    <property type="entry name" value="TAT"/>
    <property type="match status" value="1"/>
</dbReference>
<dbReference type="PROSITE" id="PS51257">
    <property type="entry name" value="PROKAR_LIPOPROTEIN"/>
    <property type="match status" value="1"/>
</dbReference>
<sequence>MVDLSRRGFLAVGAAGAALLAGCGDVSDPGVPPLPGGGTTATASPVRRATWRVQGEPLVPATGSGALDGTTVAVTDLFAVAGQKIGAGNPQWLAEAATEPNNAEAVARLLGAGASVAGLAQTDDLGYGHSGVNDHYGTPPNNAAAQRIPGGSTSGAASAVAGGEASIGLGADTGGSVRIPAAYQGLFGFVATRGAVPTAGLLPLSPTLDTVGWLAADVAALEKAVTASVARAPTRQLARAVTAPGINAIATGAVLAATTTALTAWRKSDLPPLTDRDFDIAAMPDWYDAVSTVVAFEAWKQHSPFVSGAMSALGGEARENLATASRTSEEAYRRALTQLDIATAAIRGYLGDTVLVLPTTASPAPERSGGDISGETYANTMRSTGMLLSIATIAGLPAATVPLKSADKVPVGLCLVGPAGRDLDLLALARRVQGSGFVR</sequence>
<dbReference type="PANTHER" id="PTHR46310:SF7">
    <property type="entry name" value="AMIDASE 1"/>
    <property type="match status" value="1"/>
</dbReference>
<name>A0A541AZV3_9NOCA</name>
<dbReference type="AlphaFoldDB" id="A0A541AZV3"/>
<dbReference type="InterPro" id="IPR006311">
    <property type="entry name" value="TAT_signal"/>
</dbReference>
<dbReference type="SUPFAM" id="SSF75304">
    <property type="entry name" value="Amidase signature (AS) enzymes"/>
    <property type="match status" value="1"/>
</dbReference>
<organism evidence="2 3">
    <name type="scientific">Rhodococcus spelaei</name>
    <dbReference type="NCBI Taxonomy" id="2546320"/>
    <lineage>
        <taxon>Bacteria</taxon>
        <taxon>Bacillati</taxon>
        <taxon>Actinomycetota</taxon>
        <taxon>Actinomycetes</taxon>
        <taxon>Mycobacteriales</taxon>
        <taxon>Nocardiaceae</taxon>
        <taxon>Rhodococcus</taxon>
    </lineage>
</organism>
<dbReference type="EMBL" id="VIGH01000011">
    <property type="protein sequence ID" value="TQF65582.1"/>
    <property type="molecule type" value="Genomic_DNA"/>
</dbReference>
<dbReference type="Proteomes" id="UP000316256">
    <property type="component" value="Unassembled WGS sequence"/>
</dbReference>
<proteinExistence type="predicted"/>
<dbReference type="Pfam" id="PF01425">
    <property type="entry name" value="Amidase"/>
    <property type="match status" value="2"/>
</dbReference>
<feature type="domain" description="Amidase" evidence="1">
    <location>
        <begin position="319"/>
        <end position="426"/>
    </location>
</feature>
<evidence type="ECO:0000313" key="2">
    <source>
        <dbReference type="EMBL" id="TQF65582.1"/>
    </source>
</evidence>
<protein>
    <submittedName>
        <fullName evidence="2">Amidase</fullName>
    </submittedName>
</protein>